<proteinExistence type="predicted"/>
<dbReference type="Proteomes" id="UP000309992">
    <property type="component" value="Unassembled WGS sequence"/>
</dbReference>
<protein>
    <submittedName>
        <fullName evidence="1">Uncharacterized protein</fullName>
    </submittedName>
</protein>
<accession>A0ABY2S0I0</accession>
<dbReference type="EMBL" id="SWMS01000016">
    <property type="protein sequence ID" value="TKG66187.1"/>
    <property type="molecule type" value="Genomic_DNA"/>
</dbReference>
<comment type="caution">
    <text evidence="1">The sequence shown here is derived from an EMBL/GenBank/DDBJ whole genome shotgun (WGS) entry which is preliminary data.</text>
</comment>
<dbReference type="RefSeq" id="WP_137096286.1">
    <property type="nucleotide sequence ID" value="NZ_SWMS01000016.1"/>
</dbReference>
<organism evidence="1 2">
    <name type="scientific">Prauserella endophytica</name>
    <dbReference type="NCBI Taxonomy" id="1592324"/>
    <lineage>
        <taxon>Bacteria</taxon>
        <taxon>Bacillati</taxon>
        <taxon>Actinomycetota</taxon>
        <taxon>Actinomycetes</taxon>
        <taxon>Pseudonocardiales</taxon>
        <taxon>Pseudonocardiaceae</taxon>
        <taxon>Prauserella</taxon>
        <taxon>Prauserella coralliicola group</taxon>
    </lineage>
</organism>
<keyword evidence="2" id="KW-1185">Reference proteome</keyword>
<evidence type="ECO:0000313" key="1">
    <source>
        <dbReference type="EMBL" id="TKG66187.1"/>
    </source>
</evidence>
<sequence>MADDHDVVVLTRSEYAALYTDAAAWRELWASEHVRDLLAEWRAWRERRDLSESTAAMAALVDWRAVASAPSYVELQRRRSCYEKPPRTPEQIRAQARWSWRVFMTQGRAA</sequence>
<gene>
    <name evidence="1" type="ORF">FCN18_25440</name>
</gene>
<name>A0ABY2S0I0_9PSEU</name>
<reference evidence="1 2" key="1">
    <citation type="journal article" date="2015" name="Antonie Van Leeuwenhoek">
        <title>Prauserella endophytica sp. nov., an endophytic actinobacterium isolated from Tamarix taklamakanensis.</title>
        <authorList>
            <person name="Liu J.M."/>
            <person name="Habden X."/>
            <person name="Guo L."/>
            <person name="Tuo L."/>
            <person name="Jiang Z.K."/>
            <person name="Liu S.W."/>
            <person name="Liu X.F."/>
            <person name="Chen L."/>
            <person name="Li R.F."/>
            <person name="Zhang Y.Q."/>
            <person name="Sun C.H."/>
        </authorList>
    </citation>
    <scope>NUCLEOTIDE SEQUENCE [LARGE SCALE GENOMIC DNA]</scope>
    <source>
        <strain evidence="1 2">CGMCC 4.7182</strain>
    </source>
</reference>
<evidence type="ECO:0000313" key="2">
    <source>
        <dbReference type="Proteomes" id="UP000309992"/>
    </source>
</evidence>